<comment type="subcellular location">
    <subcellularLocation>
        <location evidence="2 10">Cell membrane</location>
        <topology evidence="2 10">Lipid-anchor</topology>
    </subcellularLocation>
</comment>
<evidence type="ECO:0000256" key="4">
    <source>
        <dbReference type="ARBA" id="ARBA00011529"/>
    </source>
</evidence>
<keyword evidence="6 10" id="KW-0592">Phosphate transport</keyword>
<dbReference type="NCBIfam" id="TIGR02136">
    <property type="entry name" value="ptsS_2"/>
    <property type="match status" value="1"/>
</dbReference>
<comment type="function">
    <text evidence="10">Involved in the system for phosphate transport across the cytoplasmic membrane.</text>
</comment>
<keyword evidence="10" id="KW-1003">Cell membrane</keyword>
<dbReference type="RefSeq" id="WP_002480903.1">
    <property type="nucleotide sequence ID" value="NZ_AXDY01000003.1"/>
</dbReference>
<name>A0ABN0PEI4_STASI</name>
<dbReference type="InterPro" id="IPR024370">
    <property type="entry name" value="PBP_domain"/>
</dbReference>
<dbReference type="SUPFAM" id="SSF53850">
    <property type="entry name" value="Periplasmic binding protein-like II"/>
    <property type="match status" value="1"/>
</dbReference>
<dbReference type="Gene3D" id="3.40.190.10">
    <property type="entry name" value="Periplasmic binding protein-like II"/>
    <property type="match status" value="2"/>
</dbReference>
<feature type="domain" description="PBP" evidence="12">
    <location>
        <begin position="39"/>
        <end position="284"/>
    </location>
</feature>
<keyword evidence="10" id="KW-0472">Membrane</keyword>
<proteinExistence type="inferred from homology"/>
<keyword evidence="7" id="KW-0732">Signal</keyword>
<evidence type="ECO:0000256" key="10">
    <source>
        <dbReference type="RuleBase" id="RU367119"/>
    </source>
</evidence>
<dbReference type="PROSITE" id="PS51257">
    <property type="entry name" value="PROKAR_LIPOPROTEIN"/>
    <property type="match status" value="1"/>
</dbReference>
<dbReference type="PANTHER" id="PTHR30570:SF1">
    <property type="entry name" value="PHOSPHATE-BINDING PROTEIN PSTS"/>
    <property type="match status" value="1"/>
</dbReference>
<evidence type="ECO:0000259" key="12">
    <source>
        <dbReference type="Pfam" id="PF12849"/>
    </source>
</evidence>
<evidence type="ECO:0000313" key="13">
    <source>
        <dbReference type="EMBL" id="ERS94046.1"/>
    </source>
</evidence>
<evidence type="ECO:0000256" key="3">
    <source>
        <dbReference type="ARBA" id="ARBA00008725"/>
    </source>
</evidence>
<comment type="function">
    <text evidence="1">Part of the ABC transporter complex PstSACB involved in phosphate import.</text>
</comment>
<evidence type="ECO:0000256" key="9">
    <source>
        <dbReference type="ARBA" id="ARBA00023288"/>
    </source>
</evidence>
<feature type="region of interest" description="Disordered" evidence="11">
    <location>
        <begin position="23"/>
        <end position="48"/>
    </location>
</feature>
<evidence type="ECO:0000256" key="8">
    <source>
        <dbReference type="ARBA" id="ARBA00023139"/>
    </source>
</evidence>
<accession>A0ABN0PEI4</accession>
<evidence type="ECO:0000256" key="5">
    <source>
        <dbReference type="ARBA" id="ARBA00022448"/>
    </source>
</evidence>
<comment type="similarity">
    <text evidence="3 10">Belongs to the PstS family.</text>
</comment>
<comment type="caution">
    <text evidence="13">The sequence shown here is derived from an EMBL/GenBank/DDBJ whole genome shotgun (WGS) entry which is preliminary data.</text>
</comment>
<evidence type="ECO:0000256" key="6">
    <source>
        <dbReference type="ARBA" id="ARBA00022592"/>
    </source>
</evidence>
<comment type="subunit">
    <text evidence="4 10">The complex is composed of two ATP-binding proteins (PstB), two transmembrane proteins (PstC and PstA) and a solute-binding protein (PstS).</text>
</comment>
<evidence type="ECO:0000256" key="1">
    <source>
        <dbReference type="ARBA" id="ARBA00002841"/>
    </source>
</evidence>
<dbReference type="InterPro" id="IPR011862">
    <property type="entry name" value="Phos-bd"/>
</dbReference>
<sequence length="314" mass="34704">MKKWQVLGTTVIGASLLLGACGNSGGGSSDSGDSKDKEVKGEVKGDGSSTVGPIIEILNEKFAQKYPNVTVSSGTSGTGGGFEKFINNETDFSNASRPIKDEEKKKLEEKGIKYSEWKIAKDGVTIAVNKDNDFVKELTVDELKKIYSGQAKTWKDVNPKFPAKEIKAFSPDQSHGTYDFFSEEVMNKEDIKAEKNADTNVIVQSVKNNKNGVGYFGYNFYEQNKDSLKEVKIKGKDGKAIEPTKKSIQDGSYALSRDLYVYTNDKKLKDNKGLNTFIKFILEDKGKSAEKAGYVALPEKDYKDQLKKLEDSTK</sequence>
<dbReference type="Pfam" id="PF12849">
    <property type="entry name" value="PBP_like_2"/>
    <property type="match status" value="1"/>
</dbReference>
<evidence type="ECO:0000256" key="2">
    <source>
        <dbReference type="ARBA" id="ARBA00004193"/>
    </source>
</evidence>
<gene>
    <name evidence="13" type="ORF">SSIM_04315</name>
</gene>
<dbReference type="Proteomes" id="UP000017131">
    <property type="component" value="Unassembled WGS sequence"/>
</dbReference>
<evidence type="ECO:0000256" key="7">
    <source>
        <dbReference type="ARBA" id="ARBA00022729"/>
    </source>
</evidence>
<reference evidence="13 14" key="1">
    <citation type="journal article" date="2013" name="Genome Announc.">
        <title>Draft Genome Sequence of Staphylococcus simulans UMC-CNS-990, Isolated from a Case of Chronic Bovine Mastitis.</title>
        <authorList>
            <person name="Calcutt M.J."/>
            <person name="Foecking M.F."/>
            <person name="Hsieh H.Y."/>
            <person name="Perry J."/>
            <person name="Stewart G.C."/>
            <person name="Middleton J.R."/>
        </authorList>
    </citation>
    <scope>NUCLEOTIDE SEQUENCE [LARGE SCALE GENOMIC DNA]</scope>
    <source>
        <strain evidence="13 14">UMC-CNS-990</strain>
    </source>
</reference>
<evidence type="ECO:0000256" key="11">
    <source>
        <dbReference type="SAM" id="MobiDB-lite"/>
    </source>
</evidence>
<feature type="compositionally biased region" description="Basic and acidic residues" evidence="11">
    <location>
        <begin position="32"/>
        <end position="45"/>
    </location>
</feature>
<dbReference type="GeneID" id="77331682"/>
<protein>
    <recommendedName>
        <fullName evidence="10">Phosphate-binding protein</fullName>
    </recommendedName>
</protein>
<dbReference type="PANTHER" id="PTHR30570">
    <property type="entry name" value="PERIPLASMIC PHOSPHATE BINDING COMPONENT OF PHOSPHATE ABC TRANSPORTER"/>
    <property type="match status" value="1"/>
</dbReference>
<keyword evidence="8 10" id="KW-0564">Palmitate</keyword>
<evidence type="ECO:0000313" key="14">
    <source>
        <dbReference type="Proteomes" id="UP000017131"/>
    </source>
</evidence>
<dbReference type="InterPro" id="IPR050811">
    <property type="entry name" value="Phosphate_ABC_transporter"/>
</dbReference>
<organism evidence="13 14">
    <name type="scientific">Staphylococcus simulans UMC-CNS-990</name>
    <dbReference type="NCBI Taxonomy" id="1405498"/>
    <lineage>
        <taxon>Bacteria</taxon>
        <taxon>Bacillati</taxon>
        <taxon>Bacillota</taxon>
        <taxon>Bacilli</taxon>
        <taxon>Bacillales</taxon>
        <taxon>Staphylococcaceae</taxon>
        <taxon>Staphylococcus</taxon>
    </lineage>
</organism>
<keyword evidence="14" id="KW-1185">Reference proteome</keyword>
<dbReference type="EMBL" id="AXDY01000003">
    <property type="protein sequence ID" value="ERS94046.1"/>
    <property type="molecule type" value="Genomic_DNA"/>
</dbReference>
<keyword evidence="9 10" id="KW-0449">Lipoprotein</keyword>
<keyword evidence="5 10" id="KW-0813">Transport</keyword>